<evidence type="ECO:0000256" key="1">
    <source>
        <dbReference type="SAM" id="Phobius"/>
    </source>
</evidence>
<accession>A0ABQ1K743</accession>
<dbReference type="EMBL" id="BMJE01000009">
    <property type="protein sequence ID" value="GGB86399.1"/>
    <property type="molecule type" value="Genomic_DNA"/>
</dbReference>
<gene>
    <name evidence="2" type="ORF">GCM10007424_28080</name>
</gene>
<keyword evidence="3" id="KW-1185">Reference proteome</keyword>
<organism evidence="2 3">
    <name type="scientific">Flavobacterium suaedae</name>
    <dbReference type="NCBI Taxonomy" id="1767027"/>
    <lineage>
        <taxon>Bacteria</taxon>
        <taxon>Pseudomonadati</taxon>
        <taxon>Bacteroidota</taxon>
        <taxon>Flavobacteriia</taxon>
        <taxon>Flavobacteriales</taxon>
        <taxon>Flavobacteriaceae</taxon>
        <taxon>Flavobacterium</taxon>
    </lineage>
</organism>
<evidence type="ECO:0008006" key="4">
    <source>
        <dbReference type="Google" id="ProtNLM"/>
    </source>
</evidence>
<evidence type="ECO:0000313" key="2">
    <source>
        <dbReference type="EMBL" id="GGB86399.1"/>
    </source>
</evidence>
<reference evidence="3" key="1">
    <citation type="journal article" date="2019" name="Int. J. Syst. Evol. Microbiol.">
        <title>The Global Catalogue of Microorganisms (GCM) 10K type strain sequencing project: providing services to taxonomists for standard genome sequencing and annotation.</title>
        <authorList>
            <consortium name="The Broad Institute Genomics Platform"/>
            <consortium name="The Broad Institute Genome Sequencing Center for Infectious Disease"/>
            <person name="Wu L."/>
            <person name="Ma J."/>
        </authorList>
    </citation>
    <scope>NUCLEOTIDE SEQUENCE [LARGE SCALE GENOMIC DNA]</scope>
    <source>
        <strain evidence="3">CGMCC 1.15461</strain>
    </source>
</reference>
<keyword evidence="1" id="KW-0812">Transmembrane</keyword>
<protein>
    <recommendedName>
        <fullName evidence="4">DUF4350 domain-containing protein</fullName>
    </recommendedName>
</protein>
<evidence type="ECO:0000313" key="3">
    <source>
        <dbReference type="Proteomes" id="UP000615760"/>
    </source>
</evidence>
<keyword evidence="1" id="KW-0472">Membrane</keyword>
<feature type="transmembrane region" description="Helical" evidence="1">
    <location>
        <begin position="267"/>
        <end position="283"/>
    </location>
</feature>
<dbReference type="RefSeq" id="WP_188621955.1">
    <property type="nucleotide sequence ID" value="NZ_BMJE01000009.1"/>
</dbReference>
<name>A0ABQ1K743_9FLAO</name>
<dbReference type="Proteomes" id="UP000615760">
    <property type="component" value="Unassembled WGS sequence"/>
</dbReference>
<proteinExistence type="predicted"/>
<keyword evidence="1" id="KW-1133">Transmembrane helix</keyword>
<comment type="caution">
    <text evidence="2">The sequence shown here is derived from an EMBL/GenBank/DDBJ whole genome shotgun (WGS) entry which is preliminary data.</text>
</comment>
<sequence length="395" mass="46092">MNKQATIYVVLLVILMGIIIAVDASKPKPVDWSLSYNVNDKIPFGLYIFDQEIDGLFKNDTVKKFNITPYEFFDNHYDYDINNYTVKGSIINISDKNTMDDESVRELMYFAEYGNTVFLSMNEFPSSILDTLKIEMGNNYFYNDSIPLYLSTNKKEKYYFKTGTNYSFFKSVDTLNTTVLGYHDFLHQKKTNFIRVTYGNGAFLLHNQPVVFTNYHLLKGNHYQYTEKVLSHLPEGNIYWNTGSNHNERLSGSPLRYILSKDGLRNAYYFGLLALLIFIIFNAKRKQRIMKEIAPVRNTTIDFAKTIGNLYYQEGDHHTIADKKIIYFLEKVRTDYMIDTHNLDDIFIEKLHIKTGKPIEDIKAAVYLIKKHRQWPTTTEADLVAINKAIEKLRL</sequence>